<evidence type="ECO:0000313" key="3">
    <source>
        <dbReference type="Proteomes" id="UP000626370"/>
    </source>
</evidence>
<dbReference type="InterPro" id="IPR021344">
    <property type="entry name" value="DUF2970"/>
</dbReference>
<keyword evidence="1" id="KW-1133">Transmembrane helix</keyword>
<organism evidence="2 3">
    <name type="scientific">Thalassotalea profundi</name>
    <dbReference type="NCBI Taxonomy" id="2036687"/>
    <lineage>
        <taxon>Bacteria</taxon>
        <taxon>Pseudomonadati</taxon>
        <taxon>Pseudomonadota</taxon>
        <taxon>Gammaproteobacteria</taxon>
        <taxon>Alteromonadales</taxon>
        <taxon>Colwelliaceae</taxon>
        <taxon>Thalassotalea</taxon>
    </lineage>
</organism>
<proteinExistence type="predicted"/>
<protein>
    <recommendedName>
        <fullName evidence="4">DUF2970 domain-containing protein</fullName>
    </recommendedName>
</protein>
<keyword evidence="1" id="KW-0472">Membrane</keyword>
<accession>A0ABQ3J160</accession>
<keyword evidence="3" id="KW-1185">Reference proteome</keyword>
<keyword evidence="1" id="KW-0812">Transmembrane</keyword>
<evidence type="ECO:0008006" key="4">
    <source>
        <dbReference type="Google" id="ProtNLM"/>
    </source>
</evidence>
<name>A0ABQ3J160_9GAMM</name>
<gene>
    <name evidence="2" type="ORF">GCM10011501_32060</name>
</gene>
<comment type="caution">
    <text evidence="2">The sequence shown here is derived from an EMBL/GenBank/DDBJ whole genome shotgun (WGS) entry which is preliminary data.</text>
</comment>
<reference evidence="3" key="1">
    <citation type="journal article" date="2019" name="Int. J. Syst. Evol. Microbiol.">
        <title>The Global Catalogue of Microorganisms (GCM) 10K type strain sequencing project: providing services to taxonomists for standard genome sequencing and annotation.</title>
        <authorList>
            <consortium name="The Broad Institute Genomics Platform"/>
            <consortium name="The Broad Institute Genome Sequencing Center for Infectious Disease"/>
            <person name="Wu L."/>
            <person name="Ma J."/>
        </authorList>
    </citation>
    <scope>NUCLEOTIDE SEQUENCE [LARGE SCALE GENOMIC DNA]</scope>
    <source>
        <strain evidence="3">CGMCC 1.15922</strain>
    </source>
</reference>
<dbReference type="RefSeq" id="WP_189379273.1">
    <property type="nucleotide sequence ID" value="NZ_BNAH01000015.1"/>
</dbReference>
<dbReference type="EMBL" id="BNAH01000015">
    <property type="protein sequence ID" value="GHF00178.1"/>
    <property type="molecule type" value="Genomic_DNA"/>
</dbReference>
<evidence type="ECO:0000313" key="2">
    <source>
        <dbReference type="EMBL" id="GHF00178.1"/>
    </source>
</evidence>
<dbReference type="Pfam" id="PF11174">
    <property type="entry name" value="DUF2970"/>
    <property type="match status" value="1"/>
</dbReference>
<dbReference type="Proteomes" id="UP000626370">
    <property type="component" value="Unassembled WGS sequence"/>
</dbReference>
<feature type="transmembrane region" description="Helical" evidence="1">
    <location>
        <begin position="39"/>
        <end position="62"/>
    </location>
</feature>
<sequence>MSESNSISNTIKSVLFAFLGVQSNKNRERDFTQGKFSHFVIIGAIAVVIFIATLITIVSLVIE</sequence>
<evidence type="ECO:0000256" key="1">
    <source>
        <dbReference type="SAM" id="Phobius"/>
    </source>
</evidence>